<evidence type="ECO:0000313" key="3">
    <source>
        <dbReference type="Proteomes" id="UP000594621"/>
    </source>
</evidence>
<dbReference type="Gene3D" id="3.40.50.360">
    <property type="match status" value="1"/>
</dbReference>
<name>A0A7S9D3V2_9BRAD</name>
<proteinExistence type="predicted"/>
<dbReference type="AlphaFoldDB" id="A0A7S9D3V2"/>
<dbReference type="EMBL" id="CP061379">
    <property type="protein sequence ID" value="QPF90707.1"/>
    <property type="molecule type" value="Genomic_DNA"/>
</dbReference>
<dbReference type="Pfam" id="PF03358">
    <property type="entry name" value="FMN_red"/>
    <property type="match status" value="1"/>
</dbReference>
<dbReference type="PANTHER" id="PTHR30543">
    <property type="entry name" value="CHROMATE REDUCTASE"/>
    <property type="match status" value="1"/>
</dbReference>
<feature type="domain" description="NADPH-dependent FMN reductase-like" evidence="1">
    <location>
        <begin position="6"/>
        <end position="145"/>
    </location>
</feature>
<gene>
    <name evidence="2" type="ORF">IC761_30150</name>
</gene>
<dbReference type="KEGG" id="bcou:IC761_30150"/>
<dbReference type="GO" id="GO:0005829">
    <property type="term" value="C:cytosol"/>
    <property type="evidence" value="ECO:0007669"/>
    <property type="project" value="TreeGrafter"/>
</dbReference>
<dbReference type="InterPro" id="IPR029039">
    <property type="entry name" value="Flavoprotein-like_sf"/>
</dbReference>
<dbReference type="InterPro" id="IPR005025">
    <property type="entry name" value="FMN_Rdtase-like_dom"/>
</dbReference>
<accession>A0A7S9D3V2</accession>
<evidence type="ECO:0000259" key="1">
    <source>
        <dbReference type="Pfam" id="PF03358"/>
    </source>
</evidence>
<dbReference type="InterPro" id="IPR050712">
    <property type="entry name" value="NAD(P)H-dep_reductase"/>
</dbReference>
<dbReference type="SUPFAM" id="SSF52218">
    <property type="entry name" value="Flavoproteins"/>
    <property type="match status" value="1"/>
</dbReference>
<dbReference type="PANTHER" id="PTHR30543:SF21">
    <property type="entry name" value="NAD(P)H-DEPENDENT FMN REDUCTASE LOT6"/>
    <property type="match status" value="1"/>
</dbReference>
<dbReference type="GO" id="GO:0010181">
    <property type="term" value="F:FMN binding"/>
    <property type="evidence" value="ECO:0007669"/>
    <property type="project" value="TreeGrafter"/>
</dbReference>
<dbReference type="GO" id="GO:0016491">
    <property type="term" value="F:oxidoreductase activity"/>
    <property type="evidence" value="ECO:0007669"/>
    <property type="project" value="InterPro"/>
</dbReference>
<reference evidence="2 3" key="1">
    <citation type="submission" date="2020-09" db="EMBL/GenBank/DDBJ databases">
        <title>Complete genomes of bradyrhizobia occurring on native shrubby legumes in Australia.</title>
        <authorList>
            <person name="Lafay B."/>
        </authorList>
    </citation>
    <scope>NUCLEOTIDE SEQUENCE [LARGE SCALE GENOMIC DNA]</scope>
    <source>
        <strain evidence="2 3">BDV5040</strain>
    </source>
</reference>
<organism evidence="2 3">
    <name type="scientific">Bradyrhizobium commune</name>
    <dbReference type="NCBI Taxonomy" id="83627"/>
    <lineage>
        <taxon>Bacteria</taxon>
        <taxon>Pseudomonadati</taxon>
        <taxon>Pseudomonadota</taxon>
        <taxon>Alphaproteobacteria</taxon>
        <taxon>Hyphomicrobiales</taxon>
        <taxon>Nitrobacteraceae</taxon>
        <taxon>Bradyrhizobium</taxon>
    </lineage>
</organism>
<protein>
    <submittedName>
        <fullName evidence="2">NAD(P)H-dependent oxidoreductase</fullName>
    </submittedName>
</protein>
<sequence length="191" mass="20121">MHAPFIVGLGGTTRPGSTSETALRHAIAAAGSLGARTRIFAGSDLELPLYSPDLPYRDASATALITALREADGVIIASPGYHGSISGLVKNALDYVEDLRTDVRPYLHGRAFGIIVCAYGWQATGSTLSALRSVAHALRSWPTPFGAAINSAQTPFKDGECVDPTVTAHLELVGQQVYELANAWKTMGRAA</sequence>
<evidence type="ECO:0000313" key="2">
    <source>
        <dbReference type="EMBL" id="QPF90707.1"/>
    </source>
</evidence>
<dbReference type="Proteomes" id="UP000594621">
    <property type="component" value="Chromosome"/>
</dbReference>
<keyword evidence="3" id="KW-1185">Reference proteome</keyword>